<evidence type="ECO:0000256" key="2">
    <source>
        <dbReference type="ARBA" id="ARBA00022801"/>
    </source>
</evidence>
<dbReference type="OrthoDB" id="9798208at2"/>
<dbReference type="PANTHER" id="PTHR43240:SF5">
    <property type="entry name" value="1,4-DIHYDROXY-2-NAPHTHOYL-COA THIOESTERASE 1"/>
    <property type="match status" value="1"/>
</dbReference>
<sequence length="120" mass="13380">MNLLELFHIQTKILTKEAVELTMEIKEDHQQPFGIMHGGINGILIETACSMGANEQLDTGFAVGVDLNVNHLRSVTTANLTVCATPDHIGRTMQVWQAVIYDEKQRKIAVGRCTLTVRYN</sequence>
<dbReference type="PATRIC" id="fig|1140003.3.peg.1571"/>
<dbReference type="eggNOG" id="COG2050">
    <property type="taxonomic scope" value="Bacteria"/>
</dbReference>
<dbReference type="CDD" id="cd03443">
    <property type="entry name" value="PaaI_thioesterase"/>
    <property type="match status" value="1"/>
</dbReference>
<protein>
    <recommendedName>
        <fullName evidence="3">Thioesterase domain-containing protein</fullName>
    </recommendedName>
</protein>
<dbReference type="PANTHER" id="PTHR43240">
    <property type="entry name" value="1,4-DIHYDROXY-2-NAPHTHOYL-COA THIOESTERASE 1"/>
    <property type="match status" value="1"/>
</dbReference>
<evidence type="ECO:0000259" key="3">
    <source>
        <dbReference type="Pfam" id="PF03061"/>
    </source>
</evidence>
<dbReference type="SUPFAM" id="SSF54637">
    <property type="entry name" value="Thioesterase/thiol ester dehydrase-isomerase"/>
    <property type="match status" value="1"/>
</dbReference>
<dbReference type="STRING" id="1140003.OMY_01625"/>
<dbReference type="Gene3D" id="3.10.129.10">
    <property type="entry name" value="Hotdog Thioesterase"/>
    <property type="match status" value="1"/>
</dbReference>
<proteinExistence type="inferred from homology"/>
<evidence type="ECO:0000313" key="4">
    <source>
        <dbReference type="EMBL" id="EOT86211.1"/>
    </source>
</evidence>
<name>S0L4P3_9ENTE</name>
<comment type="similarity">
    <text evidence="1">Belongs to the thioesterase PaaI family.</text>
</comment>
<dbReference type="Pfam" id="PF03061">
    <property type="entry name" value="4HBT"/>
    <property type="match status" value="1"/>
</dbReference>
<dbReference type="InterPro" id="IPR006683">
    <property type="entry name" value="Thioestr_dom"/>
</dbReference>
<dbReference type="GO" id="GO:0061522">
    <property type="term" value="F:1,4-dihydroxy-2-naphthoyl-CoA thioesterase activity"/>
    <property type="evidence" value="ECO:0007669"/>
    <property type="project" value="TreeGrafter"/>
</dbReference>
<dbReference type="AlphaFoldDB" id="S0L4P3"/>
<dbReference type="InterPro" id="IPR003736">
    <property type="entry name" value="PAAI_dom"/>
</dbReference>
<reference evidence="4 5" key="1">
    <citation type="submission" date="2013-03" db="EMBL/GenBank/DDBJ databases">
        <title>The Genome Sequence of Enterococcus sulfureus ATCC_49903 (PacBio/Illumina hybrid assembly).</title>
        <authorList>
            <consortium name="The Broad Institute Genomics Platform"/>
            <consortium name="The Broad Institute Genome Sequencing Center for Infectious Disease"/>
            <person name="Earl A."/>
            <person name="Russ C."/>
            <person name="Gilmore M."/>
            <person name="Surin D."/>
            <person name="Walker B."/>
            <person name="Young S."/>
            <person name="Zeng Q."/>
            <person name="Gargeya S."/>
            <person name="Fitzgerald M."/>
            <person name="Haas B."/>
            <person name="Abouelleil A."/>
            <person name="Allen A.W."/>
            <person name="Alvarado L."/>
            <person name="Arachchi H.M."/>
            <person name="Berlin A.M."/>
            <person name="Chapman S.B."/>
            <person name="Gainer-Dewar J."/>
            <person name="Goldberg J."/>
            <person name="Griggs A."/>
            <person name="Gujja S."/>
            <person name="Hansen M."/>
            <person name="Howarth C."/>
            <person name="Imamovic A."/>
            <person name="Ireland A."/>
            <person name="Larimer J."/>
            <person name="McCowan C."/>
            <person name="Murphy C."/>
            <person name="Pearson M."/>
            <person name="Poon T.W."/>
            <person name="Priest M."/>
            <person name="Roberts A."/>
            <person name="Saif S."/>
            <person name="Shea T."/>
            <person name="Sisk P."/>
            <person name="Sykes S."/>
            <person name="Wortman J."/>
            <person name="Nusbaum C."/>
            <person name="Birren B."/>
        </authorList>
    </citation>
    <scope>NUCLEOTIDE SEQUENCE [LARGE SCALE GENOMIC DNA]</scope>
    <source>
        <strain evidence="4 5">ATCC 49903</strain>
    </source>
</reference>
<feature type="domain" description="Thioesterase" evidence="3">
    <location>
        <begin position="33"/>
        <end position="108"/>
    </location>
</feature>
<organism evidence="4 5">
    <name type="scientific">Enterococcus sulfureus ATCC 49903</name>
    <dbReference type="NCBI Taxonomy" id="1140003"/>
    <lineage>
        <taxon>Bacteria</taxon>
        <taxon>Bacillati</taxon>
        <taxon>Bacillota</taxon>
        <taxon>Bacilli</taxon>
        <taxon>Lactobacillales</taxon>
        <taxon>Enterococcaceae</taxon>
        <taxon>Enterococcus</taxon>
    </lineage>
</organism>
<gene>
    <name evidence="4" type="ORF">I573_00964</name>
</gene>
<evidence type="ECO:0000256" key="1">
    <source>
        <dbReference type="ARBA" id="ARBA00008324"/>
    </source>
</evidence>
<comment type="caution">
    <text evidence="4">The sequence shown here is derived from an EMBL/GenBank/DDBJ whole genome shotgun (WGS) entry which is preliminary data.</text>
</comment>
<dbReference type="RefSeq" id="WP_016186062.1">
    <property type="nucleotide sequence ID" value="NZ_ASWO01000003.1"/>
</dbReference>
<evidence type="ECO:0000313" key="5">
    <source>
        <dbReference type="Proteomes" id="UP000015961"/>
    </source>
</evidence>
<keyword evidence="5" id="KW-1185">Reference proteome</keyword>
<accession>S0L4P3</accession>
<dbReference type="InterPro" id="IPR029069">
    <property type="entry name" value="HotDog_dom_sf"/>
</dbReference>
<dbReference type="NCBIfam" id="TIGR00369">
    <property type="entry name" value="unchar_dom_1"/>
    <property type="match status" value="1"/>
</dbReference>
<dbReference type="EMBL" id="ASWO01000003">
    <property type="protein sequence ID" value="EOT86211.1"/>
    <property type="molecule type" value="Genomic_DNA"/>
</dbReference>
<dbReference type="GO" id="GO:0005829">
    <property type="term" value="C:cytosol"/>
    <property type="evidence" value="ECO:0007669"/>
    <property type="project" value="TreeGrafter"/>
</dbReference>
<keyword evidence="2" id="KW-0378">Hydrolase</keyword>
<dbReference type="Proteomes" id="UP000015961">
    <property type="component" value="Unassembled WGS sequence"/>
</dbReference>